<evidence type="ECO:0000256" key="2">
    <source>
        <dbReference type="ARBA" id="ARBA00022490"/>
    </source>
</evidence>
<dbReference type="SUPFAM" id="SSF52540">
    <property type="entry name" value="P-loop containing nucleoside triphosphate hydrolases"/>
    <property type="match status" value="1"/>
</dbReference>
<accession>A0AAE0G0N4</accession>
<evidence type="ECO:0000256" key="12">
    <source>
        <dbReference type="SAM" id="MobiDB-lite"/>
    </source>
</evidence>
<keyword evidence="3 10" id="KW-0493">Microtubule</keyword>
<keyword evidence="7 9" id="KW-0505">Motor protein</keyword>
<comment type="subcellular location">
    <subcellularLocation>
        <location evidence="1">Cytoplasm</location>
        <location evidence="1">Cytoskeleton</location>
    </subcellularLocation>
</comment>
<evidence type="ECO:0000256" key="4">
    <source>
        <dbReference type="ARBA" id="ARBA00022741"/>
    </source>
</evidence>
<dbReference type="GO" id="GO:0000278">
    <property type="term" value="P:mitotic cell cycle"/>
    <property type="evidence" value="ECO:0007669"/>
    <property type="project" value="TreeGrafter"/>
</dbReference>
<evidence type="ECO:0000256" key="6">
    <source>
        <dbReference type="ARBA" id="ARBA00023054"/>
    </source>
</evidence>
<feature type="compositionally biased region" description="Basic and acidic residues" evidence="12">
    <location>
        <begin position="789"/>
        <end position="803"/>
    </location>
</feature>
<feature type="coiled-coil region" evidence="11">
    <location>
        <begin position="444"/>
        <end position="619"/>
    </location>
</feature>
<evidence type="ECO:0000256" key="5">
    <source>
        <dbReference type="ARBA" id="ARBA00022840"/>
    </source>
</evidence>
<dbReference type="PRINTS" id="PR00380">
    <property type="entry name" value="KINESINHEAVY"/>
</dbReference>
<dbReference type="Pfam" id="PF00225">
    <property type="entry name" value="Kinesin"/>
    <property type="match status" value="1"/>
</dbReference>
<dbReference type="GO" id="GO:0003777">
    <property type="term" value="F:microtubule motor activity"/>
    <property type="evidence" value="ECO:0007669"/>
    <property type="project" value="InterPro"/>
</dbReference>
<dbReference type="GO" id="GO:0005874">
    <property type="term" value="C:microtubule"/>
    <property type="evidence" value="ECO:0007669"/>
    <property type="project" value="UniProtKB-KW"/>
</dbReference>
<comment type="similarity">
    <text evidence="9 10">Belongs to the TRAFAC class myosin-kinesin ATPase superfamily. Kinesin family.</text>
</comment>
<protein>
    <recommendedName>
        <fullName evidence="10">Kinesin-like protein</fullName>
    </recommendedName>
</protein>
<dbReference type="EMBL" id="LGRX02010907">
    <property type="protein sequence ID" value="KAK3269512.1"/>
    <property type="molecule type" value="Genomic_DNA"/>
</dbReference>
<dbReference type="GO" id="GO:0008017">
    <property type="term" value="F:microtubule binding"/>
    <property type="evidence" value="ECO:0007669"/>
    <property type="project" value="InterPro"/>
</dbReference>
<dbReference type="GO" id="GO:0007018">
    <property type="term" value="P:microtubule-based movement"/>
    <property type="evidence" value="ECO:0007669"/>
    <property type="project" value="InterPro"/>
</dbReference>
<keyword evidence="8" id="KW-0206">Cytoskeleton</keyword>
<evidence type="ECO:0000256" key="10">
    <source>
        <dbReference type="RuleBase" id="RU000394"/>
    </source>
</evidence>
<proteinExistence type="inferred from homology"/>
<evidence type="ECO:0000259" key="13">
    <source>
        <dbReference type="PROSITE" id="PS50067"/>
    </source>
</evidence>
<dbReference type="PROSITE" id="PS00411">
    <property type="entry name" value="KINESIN_MOTOR_1"/>
    <property type="match status" value="1"/>
</dbReference>
<dbReference type="Proteomes" id="UP001190700">
    <property type="component" value="Unassembled WGS sequence"/>
</dbReference>
<keyword evidence="15" id="KW-1185">Reference proteome</keyword>
<evidence type="ECO:0000256" key="8">
    <source>
        <dbReference type="ARBA" id="ARBA00023212"/>
    </source>
</evidence>
<dbReference type="PANTHER" id="PTHR47968">
    <property type="entry name" value="CENTROMERE PROTEIN E"/>
    <property type="match status" value="1"/>
</dbReference>
<feature type="binding site" evidence="9">
    <location>
        <begin position="111"/>
        <end position="118"/>
    </location>
    <ligand>
        <name>ATP</name>
        <dbReference type="ChEBI" id="CHEBI:30616"/>
    </ligand>
</feature>
<organism evidence="14 15">
    <name type="scientific">Cymbomonas tetramitiformis</name>
    <dbReference type="NCBI Taxonomy" id="36881"/>
    <lineage>
        <taxon>Eukaryota</taxon>
        <taxon>Viridiplantae</taxon>
        <taxon>Chlorophyta</taxon>
        <taxon>Pyramimonadophyceae</taxon>
        <taxon>Pyramimonadales</taxon>
        <taxon>Pyramimonadaceae</taxon>
        <taxon>Cymbomonas</taxon>
    </lineage>
</organism>
<dbReference type="GO" id="GO:0005524">
    <property type="term" value="F:ATP binding"/>
    <property type="evidence" value="ECO:0007669"/>
    <property type="project" value="UniProtKB-UniRule"/>
</dbReference>
<dbReference type="FunFam" id="3.40.850.10:FF:000029">
    <property type="entry name" value="Kinesin-like protein KIF17"/>
    <property type="match status" value="1"/>
</dbReference>
<dbReference type="InterPro" id="IPR019821">
    <property type="entry name" value="Kinesin_motor_CS"/>
</dbReference>
<sequence>MAEKFKAAGKAVQSAVKMAGANAECVKVVVRCRPLSSKEVDDGRQRIVDMDLKSGQISIKNPKGGSEPPKIFSFDKVYDWNTIQINLYNESARPIVESVMSGYNGTVFAYGQTGTGKSHTMEGCMDPPDLKGIIPNTFEQIFEDIKNCNDKDFLVRASYLEIYNEDIRDLLAKNAQNRLELKETPDSGVYVKDLTNFVVKGVKELTNVLTVGKKNRSVGATLMNQDSSRSHSIFCITIETSDRNPISEDGGHIRVGKLNLVDLAGSERQSKTGATGDRLKEATKINLSLSALGNVISSLVDGKSGHIPYRDSKLTRLLQDSLGGNTKTVMCANIGPADYNFDETISTLRYANRAKNIKNKPRVNEDPKDAMLKEFQDEINRLKAQIGDGGGAAAAPAPALPPKIVEKKVVKEVSDETKASLKEKMRKEMEASVRESIKGEVLSAAKTEIEAEVEKQRAEVEQEKQRESEEKELAEMELQEKQAAIEEQRAAVEKERGLQEQLAKKLKAMESQVLHGDGENLIEKTEGEEEELRRIEDEKVAQLEEEEEAARRIAELEEMNLMADEKFSSVQEETEVKTKKIKKMWTKYQETKAEVQDLQEEFQREREILLDDIRQLTREMKLKNLIIDSFIPPEELEKVHRLSMWVEHEDTWQVERLPYAGNHVRARRTAELVKQRKEQGGDMQIPGAPFSEADLEYVGYDMNGVPVDARMQQAIKAAFEQEGGMVVNASEALSNVYFSYTEMEEGAVDPESGEPTSARPKSARPKKKEGARASSARPKSGRPSTASRKAAEKEKEKIGKLSDEVANLEEDNSAANFPKARGIVKDKSRR</sequence>
<dbReference type="InterPro" id="IPR027640">
    <property type="entry name" value="Kinesin-like_fam"/>
</dbReference>
<gene>
    <name evidence="14" type="ORF">CYMTET_22050</name>
</gene>
<dbReference type="Gene3D" id="3.40.850.10">
    <property type="entry name" value="Kinesin motor domain"/>
    <property type="match status" value="1"/>
</dbReference>
<dbReference type="SMART" id="SM00129">
    <property type="entry name" value="KISc"/>
    <property type="match status" value="1"/>
</dbReference>
<evidence type="ECO:0000256" key="11">
    <source>
        <dbReference type="SAM" id="Coils"/>
    </source>
</evidence>
<keyword evidence="6 11" id="KW-0175">Coiled coil</keyword>
<feature type="region of interest" description="Disordered" evidence="12">
    <location>
        <begin position="746"/>
        <end position="830"/>
    </location>
</feature>
<dbReference type="InterPro" id="IPR027417">
    <property type="entry name" value="P-loop_NTPase"/>
</dbReference>
<reference evidence="14 15" key="1">
    <citation type="journal article" date="2015" name="Genome Biol. Evol.">
        <title>Comparative Genomics of a Bacterivorous Green Alga Reveals Evolutionary Causalities and Consequences of Phago-Mixotrophic Mode of Nutrition.</title>
        <authorList>
            <person name="Burns J.A."/>
            <person name="Paasch A."/>
            <person name="Narechania A."/>
            <person name="Kim E."/>
        </authorList>
    </citation>
    <scope>NUCLEOTIDE SEQUENCE [LARGE SCALE GENOMIC DNA]</scope>
    <source>
        <strain evidence="14 15">PLY_AMNH</strain>
    </source>
</reference>
<dbReference type="PANTHER" id="PTHR47968:SF50">
    <property type="entry name" value="KINESIN-LIKE PROTEIN"/>
    <property type="match status" value="1"/>
</dbReference>
<keyword evidence="2" id="KW-0963">Cytoplasm</keyword>
<keyword evidence="5 9" id="KW-0067">ATP-binding</keyword>
<comment type="caution">
    <text evidence="14">The sequence shown here is derived from an EMBL/GenBank/DDBJ whole genome shotgun (WGS) entry which is preliminary data.</text>
</comment>
<evidence type="ECO:0000313" key="14">
    <source>
        <dbReference type="EMBL" id="KAK3269512.1"/>
    </source>
</evidence>
<evidence type="ECO:0000256" key="7">
    <source>
        <dbReference type="ARBA" id="ARBA00023175"/>
    </source>
</evidence>
<evidence type="ECO:0000256" key="1">
    <source>
        <dbReference type="ARBA" id="ARBA00004245"/>
    </source>
</evidence>
<dbReference type="InterPro" id="IPR001752">
    <property type="entry name" value="Kinesin_motor_dom"/>
</dbReference>
<dbReference type="CDD" id="cd01371">
    <property type="entry name" value="KISc_KIF3"/>
    <property type="match status" value="1"/>
</dbReference>
<evidence type="ECO:0000313" key="15">
    <source>
        <dbReference type="Proteomes" id="UP001190700"/>
    </source>
</evidence>
<dbReference type="AlphaFoldDB" id="A0AAE0G0N4"/>
<dbReference type="InterPro" id="IPR036961">
    <property type="entry name" value="Kinesin_motor_dom_sf"/>
</dbReference>
<evidence type="ECO:0000256" key="3">
    <source>
        <dbReference type="ARBA" id="ARBA00022701"/>
    </source>
</evidence>
<feature type="domain" description="Kinesin motor" evidence="13">
    <location>
        <begin position="25"/>
        <end position="357"/>
    </location>
</feature>
<keyword evidence="4 9" id="KW-0547">Nucleotide-binding</keyword>
<name>A0AAE0G0N4_9CHLO</name>
<dbReference type="PROSITE" id="PS50067">
    <property type="entry name" value="KINESIN_MOTOR_2"/>
    <property type="match status" value="1"/>
</dbReference>
<evidence type="ECO:0000256" key="9">
    <source>
        <dbReference type="PROSITE-ProRule" id="PRU00283"/>
    </source>
</evidence>